<dbReference type="RefSeq" id="WP_143231671.1">
    <property type="nucleotide sequence ID" value="NZ_FSRJ01000004.1"/>
</dbReference>
<feature type="compositionally biased region" description="Low complexity" evidence="1">
    <location>
        <begin position="33"/>
        <end position="42"/>
    </location>
</feature>
<evidence type="ECO:0000313" key="3">
    <source>
        <dbReference type="EMBL" id="SIO17900.1"/>
    </source>
</evidence>
<protein>
    <submittedName>
        <fullName evidence="3">Uncharacterized protein</fullName>
    </submittedName>
</protein>
<reference evidence="4" key="1">
    <citation type="submission" date="2016-11" db="EMBL/GenBank/DDBJ databases">
        <authorList>
            <person name="Varghese N."/>
            <person name="Submissions S."/>
        </authorList>
    </citation>
    <scope>NUCLEOTIDE SEQUENCE [LARGE SCALE GENOMIC DNA]</scope>
    <source>
        <strain evidence="4">DSM 8595</strain>
    </source>
</reference>
<dbReference type="OrthoDB" id="5006159at2"/>
<proteinExistence type="predicted"/>
<evidence type="ECO:0000256" key="1">
    <source>
        <dbReference type="SAM" id="MobiDB-lite"/>
    </source>
</evidence>
<dbReference type="Proteomes" id="UP000184699">
    <property type="component" value="Unassembled WGS sequence"/>
</dbReference>
<gene>
    <name evidence="3" type="ORF">SAMN05443544_3098</name>
</gene>
<dbReference type="AlphaFoldDB" id="A0A1N6HDN9"/>
<dbReference type="PROSITE" id="PS51257">
    <property type="entry name" value="PROKAR_LIPOPROTEIN"/>
    <property type="match status" value="1"/>
</dbReference>
<organism evidence="3 4">
    <name type="scientific">Agromyces cerinus subsp. cerinus</name>
    <dbReference type="NCBI Taxonomy" id="232089"/>
    <lineage>
        <taxon>Bacteria</taxon>
        <taxon>Bacillati</taxon>
        <taxon>Actinomycetota</taxon>
        <taxon>Actinomycetes</taxon>
        <taxon>Micrococcales</taxon>
        <taxon>Microbacteriaceae</taxon>
        <taxon>Agromyces</taxon>
    </lineage>
</organism>
<keyword evidence="2" id="KW-0732">Signal</keyword>
<evidence type="ECO:0000313" key="4">
    <source>
        <dbReference type="Proteomes" id="UP000184699"/>
    </source>
</evidence>
<name>A0A1N6HDN9_9MICO</name>
<dbReference type="STRING" id="232089.SAMN05443544_3098"/>
<keyword evidence="4" id="KW-1185">Reference proteome</keyword>
<accession>A0A1N6HDN9</accession>
<sequence length="252" mass="26495">MNRPGLVRWALAAAALSMTAAMTGCVGPSPIPTVSPTATVEPTPTPTSTPAPAADPLDGVVALVATAETLDLRDRDGALVEQFHYLDQPAGVIDALSIVFGAAPVDEERPGTNHTPPATSHVWGDVEIEERHYDEARREAESIEMSWPRFAVYFDAPTYDGIDLTTPSGYHAGDVLADLVAGFDSDDWTCVGQGVDVVAIDEYVEWQGGVVEREFGVALANRGSMGGSPDGVDDDGTVIWIGAPYPVAEGCA</sequence>
<feature type="signal peptide" evidence="2">
    <location>
        <begin position="1"/>
        <end position="23"/>
    </location>
</feature>
<dbReference type="EMBL" id="FSRJ01000004">
    <property type="protein sequence ID" value="SIO17900.1"/>
    <property type="molecule type" value="Genomic_DNA"/>
</dbReference>
<feature type="chain" id="PRO_5039322754" evidence="2">
    <location>
        <begin position="24"/>
        <end position="252"/>
    </location>
</feature>
<evidence type="ECO:0000256" key="2">
    <source>
        <dbReference type="SAM" id="SignalP"/>
    </source>
</evidence>
<feature type="region of interest" description="Disordered" evidence="1">
    <location>
        <begin position="33"/>
        <end position="54"/>
    </location>
</feature>